<dbReference type="CDD" id="cd07017">
    <property type="entry name" value="S14_ClpP_2"/>
    <property type="match status" value="1"/>
</dbReference>
<sequence>MQVAALQQRPALAARQQVQQPQRSGARSAVPPRPLAASASSSLGSSLARSTGSRSSSSAATRLAPVCARRERDPILAPMIQQDGPNGEEAVDLYGYLMRNRIIFVNQRIGDDVACRVVASLLALDSLDDQEEIKLYINCAQGSPYAVVSILDTIRAISAPVSTVAFGIVGGTATTVLAAGAKGRRFSMQNTRILLQQPMGGLQGSADECNITATELNRNMKIMYRFLSEFTGLPEETVEMECDRDNFLGPEQAIALGLIDGVIA</sequence>
<comment type="similarity">
    <text evidence="1 2">Belongs to the peptidase S14 family.</text>
</comment>
<dbReference type="PRINTS" id="PR00127">
    <property type="entry name" value="CLPPROTEASEP"/>
</dbReference>
<reference evidence="4" key="1">
    <citation type="journal article" date="2019" name="Plant J.">
        <title>Chlorella vulgaris genome assembly and annotation reveals the molecular basis for metabolic acclimation to high light conditions.</title>
        <authorList>
            <person name="Cecchin M."/>
            <person name="Marcolungo L."/>
            <person name="Rossato M."/>
            <person name="Girolomoni L."/>
            <person name="Cosentino E."/>
            <person name="Cuine S."/>
            <person name="Li-Beisson Y."/>
            <person name="Delledonne M."/>
            <person name="Ballottari M."/>
        </authorList>
    </citation>
    <scope>NUCLEOTIDE SEQUENCE</scope>
    <source>
        <strain evidence="4">211/11P</strain>
    </source>
</reference>
<name>A0A9D4U1J7_CHLVU</name>
<accession>A0A9D4U1J7</accession>
<gene>
    <name evidence="4" type="ORF">D9Q98_001459</name>
</gene>
<dbReference type="GO" id="GO:0004176">
    <property type="term" value="F:ATP-dependent peptidase activity"/>
    <property type="evidence" value="ECO:0007669"/>
    <property type="project" value="InterPro"/>
</dbReference>
<dbReference type="PANTHER" id="PTHR10381">
    <property type="entry name" value="ATP-DEPENDENT CLP PROTEASE PROTEOLYTIC SUBUNIT"/>
    <property type="match status" value="1"/>
</dbReference>
<feature type="region of interest" description="Disordered" evidence="3">
    <location>
        <begin position="1"/>
        <end position="65"/>
    </location>
</feature>
<dbReference type="InterPro" id="IPR023562">
    <property type="entry name" value="ClpP/TepA"/>
</dbReference>
<protein>
    <recommendedName>
        <fullName evidence="2">ATP-dependent Clp protease proteolytic subunit</fullName>
    </recommendedName>
</protein>
<reference evidence="4" key="2">
    <citation type="submission" date="2020-11" db="EMBL/GenBank/DDBJ databases">
        <authorList>
            <person name="Cecchin M."/>
            <person name="Marcolungo L."/>
            <person name="Rossato M."/>
            <person name="Girolomoni L."/>
            <person name="Cosentino E."/>
            <person name="Cuine S."/>
            <person name="Li-Beisson Y."/>
            <person name="Delledonne M."/>
            <person name="Ballottari M."/>
        </authorList>
    </citation>
    <scope>NUCLEOTIDE SEQUENCE</scope>
    <source>
        <strain evidence="4">211/11P</strain>
        <tissue evidence="4">Whole cell</tissue>
    </source>
</reference>
<evidence type="ECO:0000313" key="5">
    <source>
        <dbReference type="Proteomes" id="UP001055712"/>
    </source>
</evidence>
<dbReference type="PANTHER" id="PTHR10381:SF11">
    <property type="entry name" value="ATP-DEPENDENT CLP PROTEASE PROTEOLYTIC SUBUNIT, MITOCHONDRIAL"/>
    <property type="match status" value="1"/>
</dbReference>
<dbReference type="GO" id="GO:0009368">
    <property type="term" value="C:endopeptidase Clp complex"/>
    <property type="evidence" value="ECO:0007669"/>
    <property type="project" value="TreeGrafter"/>
</dbReference>
<dbReference type="GO" id="GO:0006515">
    <property type="term" value="P:protein quality control for misfolded or incompletely synthesized proteins"/>
    <property type="evidence" value="ECO:0007669"/>
    <property type="project" value="TreeGrafter"/>
</dbReference>
<evidence type="ECO:0000256" key="3">
    <source>
        <dbReference type="SAM" id="MobiDB-lite"/>
    </source>
</evidence>
<organism evidence="4 5">
    <name type="scientific">Chlorella vulgaris</name>
    <name type="common">Green alga</name>
    <dbReference type="NCBI Taxonomy" id="3077"/>
    <lineage>
        <taxon>Eukaryota</taxon>
        <taxon>Viridiplantae</taxon>
        <taxon>Chlorophyta</taxon>
        <taxon>core chlorophytes</taxon>
        <taxon>Trebouxiophyceae</taxon>
        <taxon>Chlorellales</taxon>
        <taxon>Chlorellaceae</taxon>
        <taxon>Chlorella clade</taxon>
        <taxon>Chlorella</taxon>
    </lineage>
</organism>
<proteinExistence type="inferred from homology"/>
<dbReference type="Proteomes" id="UP001055712">
    <property type="component" value="Unassembled WGS sequence"/>
</dbReference>
<dbReference type="SUPFAM" id="SSF52096">
    <property type="entry name" value="ClpP/crotonase"/>
    <property type="match status" value="1"/>
</dbReference>
<dbReference type="OrthoDB" id="2017408at2759"/>
<dbReference type="GO" id="GO:0009536">
    <property type="term" value="C:plastid"/>
    <property type="evidence" value="ECO:0007669"/>
    <property type="project" value="UniProtKB-ARBA"/>
</dbReference>
<dbReference type="Pfam" id="PF00574">
    <property type="entry name" value="CLP_protease"/>
    <property type="match status" value="1"/>
</dbReference>
<evidence type="ECO:0000313" key="4">
    <source>
        <dbReference type="EMBL" id="KAI3439049.1"/>
    </source>
</evidence>
<comment type="caution">
    <text evidence="4">The sequence shown here is derived from an EMBL/GenBank/DDBJ whole genome shotgun (WGS) entry which is preliminary data.</text>
</comment>
<evidence type="ECO:0000256" key="2">
    <source>
        <dbReference type="RuleBase" id="RU003567"/>
    </source>
</evidence>
<dbReference type="InterPro" id="IPR029045">
    <property type="entry name" value="ClpP/crotonase-like_dom_sf"/>
</dbReference>
<evidence type="ECO:0000256" key="1">
    <source>
        <dbReference type="ARBA" id="ARBA00007039"/>
    </source>
</evidence>
<dbReference type="AlphaFoldDB" id="A0A9D4U1J7"/>
<dbReference type="GO" id="GO:0004252">
    <property type="term" value="F:serine-type endopeptidase activity"/>
    <property type="evidence" value="ECO:0007669"/>
    <property type="project" value="InterPro"/>
</dbReference>
<dbReference type="EMBL" id="SIDB01000001">
    <property type="protein sequence ID" value="KAI3439049.1"/>
    <property type="molecule type" value="Genomic_DNA"/>
</dbReference>
<dbReference type="Gene3D" id="3.90.226.10">
    <property type="entry name" value="2-enoyl-CoA Hydratase, Chain A, domain 1"/>
    <property type="match status" value="1"/>
</dbReference>
<dbReference type="GO" id="GO:0051117">
    <property type="term" value="F:ATPase binding"/>
    <property type="evidence" value="ECO:0007669"/>
    <property type="project" value="TreeGrafter"/>
</dbReference>
<dbReference type="InterPro" id="IPR001907">
    <property type="entry name" value="ClpP"/>
</dbReference>
<keyword evidence="5" id="KW-1185">Reference proteome</keyword>